<dbReference type="AlphaFoldDB" id="A0A183IL48"/>
<protein>
    <submittedName>
        <fullName evidence="3">DUF229 domain-containing protein</fullName>
    </submittedName>
</protein>
<evidence type="ECO:0000313" key="2">
    <source>
        <dbReference type="Proteomes" id="UP000270296"/>
    </source>
</evidence>
<reference evidence="1 2" key="2">
    <citation type="submission" date="2018-11" db="EMBL/GenBank/DDBJ databases">
        <authorList>
            <consortium name="Pathogen Informatics"/>
        </authorList>
    </citation>
    <scope>NUCLEOTIDE SEQUENCE [LARGE SCALE GENOMIC DNA]</scope>
</reference>
<dbReference type="WBParaSite" id="SBAD_0000453401-mRNA-1">
    <property type="protein sequence ID" value="SBAD_0000453401-mRNA-1"/>
    <property type="gene ID" value="SBAD_0000453401"/>
</dbReference>
<organism evidence="3">
    <name type="scientific">Soboliphyme baturini</name>
    <dbReference type="NCBI Taxonomy" id="241478"/>
    <lineage>
        <taxon>Eukaryota</taxon>
        <taxon>Metazoa</taxon>
        <taxon>Ecdysozoa</taxon>
        <taxon>Nematoda</taxon>
        <taxon>Enoplea</taxon>
        <taxon>Dorylaimia</taxon>
        <taxon>Dioctophymatida</taxon>
        <taxon>Dioctophymatoidea</taxon>
        <taxon>Soboliphymatidae</taxon>
        <taxon>Soboliphyme</taxon>
    </lineage>
</organism>
<dbReference type="InterPro" id="IPR004245">
    <property type="entry name" value="DUF229"/>
</dbReference>
<proteinExistence type="predicted"/>
<dbReference type="EMBL" id="UZAM01008265">
    <property type="protein sequence ID" value="VDP04087.1"/>
    <property type="molecule type" value="Genomic_DNA"/>
</dbReference>
<dbReference type="GO" id="GO:0005615">
    <property type="term" value="C:extracellular space"/>
    <property type="evidence" value="ECO:0007669"/>
    <property type="project" value="TreeGrafter"/>
</dbReference>
<dbReference type="SUPFAM" id="SSF53649">
    <property type="entry name" value="Alkaline phosphatase-like"/>
    <property type="match status" value="1"/>
</dbReference>
<evidence type="ECO:0000313" key="3">
    <source>
        <dbReference type="WBParaSite" id="SBAD_0000453401-mRNA-1"/>
    </source>
</evidence>
<dbReference type="PANTHER" id="PTHR10974">
    <property type="entry name" value="FI08016P-RELATED"/>
    <property type="match status" value="1"/>
</dbReference>
<dbReference type="Proteomes" id="UP000270296">
    <property type="component" value="Unassembled WGS sequence"/>
</dbReference>
<dbReference type="InterPro" id="IPR017850">
    <property type="entry name" value="Alkaline_phosphatase_core_sf"/>
</dbReference>
<accession>A0A183IL48</accession>
<name>A0A183IL48_9BILA</name>
<keyword evidence="2" id="KW-1185">Reference proteome</keyword>
<dbReference type="Pfam" id="PF02995">
    <property type="entry name" value="DUF229"/>
    <property type="match status" value="1"/>
</dbReference>
<dbReference type="OrthoDB" id="413313at2759"/>
<sequence length="441" mass="49872">MSRMMFKGRLKRTYKFLTDDLKAIVLEGYSTVSEEAEKALTALLTGSQNSELFKNRKGPLNASVDARRYVWNDFMDIGYITFYGEDFADCGAFKMPLRGFFEQPTDHYRRISCRMEKSGQHITNRHLCIGSDPDQKTHFAYFQNFVTSYLNEKDTRVFAISLHSVLSTGSRENDELADDDAVQLLMLLLRNGWLENSVLMFMATDHGQSMAEYGRTEQGTVDEHQAFFGIYVPSIFKSKYPDAVQNLLLNVHRLTTPFDIYATLRHMINFTTPKFGDLSQKGISLFDEVPKERSCADAGIKAHFCPAVRWSNVPVDDAVVKRVAAAIVNKVNGRTAKERALCAELSLSRIIRASEATVRVREVATKVEEMPDPIGTARALDKLYKVHIVTDPGDARYEASVVVRDVNKVLVDLDSVSRINLYKDIPHCLIDLMDGDVYLAK</sequence>
<gene>
    <name evidence="1" type="ORF">SBAD_LOCUS4344</name>
</gene>
<dbReference type="CDD" id="cd16021">
    <property type="entry name" value="ALP_like"/>
    <property type="match status" value="1"/>
</dbReference>
<dbReference type="Gene3D" id="3.40.720.10">
    <property type="entry name" value="Alkaline Phosphatase, subunit A"/>
    <property type="match status" value="1"/>
</dbReference>
<evidence type="ECO:0000313" key="1">
    <source>
        <dbReference type="EMBL" id="VDP04087.1"/>
    </source>
</evidence>
<dbReference type="FunFam" id="3.40.720.10:FF:000017">
    <property type="entry name" value="Predicted protein"/>
    <property type="match status" value="1"/>
</dbReference>
<dbReference type="PANTHER" id="PTHR10974:SF1">
    <property type="entry name" value="FI08016P-RELATED"/>
    <property type="match status" value="1"/>
</dbReference>
<reference evidence="3" key="1">
    <citation type="submission" date="2016-06" db="UniProtKB">
        <authorList>
            <consortium name="WormBaseParasite"/>
        </authorList>
    </citation>
    <scope>IDENTIFICATION</scope>
</reference>